<dbReference type="NCBIfam" id="NF047650">
    <property type="entry name" value="lipo_NMCC_0638"/>
    <property type="match status" value="1"/>
</dbReference>
<dbReference type="AlphaFoldDB" id="C6M6G9"/>
<accession>C6M6G9</accession>
<sequence>MKGRLKMAKRPISRLLTLAVFSALLAACGREEVPPEQMADRANAAAELFRQGCVAFDGAADKVRSFADNEKLTALNAEEIGRLPAGFVEPDALAVWKKTQDGADYYLSLTGDSCSVKTARADETLIRKQFMVLVENPPKGLNNELRTDQASESPIAIRQLSYAWRASGSPEETLLTVKTTPSDQLPVQAVFYLTHQSYNGKPVLVQ</sequence>
<dbReference type="PROSITE" id="PS51257">
    <property type="entry name" value="PROKAR_LIPOPROTEIN"/>
    <property type="match status" value="1"/>
</dbReference>
<feature type="chain" id="PRO_5002969017" description="Lipoprotein" evidence="1">
    <location>
        <begin position="27"/>
        <end position="206"/>
    </location>
</feature>
<gene>
    <name evidence="2" type="ORF">NEISICOT_02121</name>
</gene>
<evidence type="ECO:0000313" key="3">
    <source>
        <dbReference type="Proteomes" id="UP000005365"/>
    </source>
</evidence>
<protein>
    <recommendedName>
        <fullName evidence="4">Lipoprotein</fullName>
    </recommendedName>
</protein>
<comment type="caution">
    <text evidence="2">The sequence shown here is derived from an EMBL/GenBank/DDBJ whole genome shotgun (WGS) entry which is preliminary data.</text>
</comment>
<keyword evidence="1" id="KW-0732">Signal</keyword>
<dbReference type="eggNOG" id="ENOG502ZJGN">
    <property type="taxonomic scope" value="Bacteria"/>
</dbReference>
<evidence type="ECO:0000313" key="2">
    <source>
        <dbReference type="EMBL" id="EET44168.1"/>
    </source>
</evidence>
<feature type="signal peptide" evidence="1">
    <location>
        <begin position="1"/>
        <end position="26"/>
    </location>
</feature>
<proteinExistence type="predicted"/>
<keyword evidence="3" id="KW-1185">Reference proteome</keyword>
<reference evidence="2" key="1">
    <citation type="submission" date="2009-07" db="EMBL/GenBank/DDBJ databases">
        <authorList>
            <person name="Weinstock G."/>
            <person name="Sodergren E."/>
            <person name="Clifton S."/>
            <person name="Fulton L."/>
            <person name="Fulton B."/>
            <person name="Courtney L."/>
            <person name="Fronick C."/>
            <person name="Harrison M."/>
            <person name="Strong C."/>
            <person name="Farmer C."/>
            <person name="Delahaunty K."/>
            <person name="Markovic C."/>
            <person name="Hall O."/>
            <person name="Minx P."/>
            <person name="Tomlinson C."/>
            <person name="Mitreva M."/>
            <person name="Nelson J."/>
            <person name="Hou S."/>
            <person name="Wollam A."/>
            <person name="Pepin K.H."/>
            <person name="Johnson M."/>
            <person name="Bhonagiri V."/>
            <person name="Nash W.E."/>
            <person name="Warren W."/>
            <person name="Chinwalla A."/>
            <person name="Mardis E.R."/>
            <person name="Wilson R.K."/>
        </authorList>
    </citation>
    <scope>NUCLEOTIDE SEQUENCE [LARGE SCALE GENOMIC DNA]</scope>
    <source>
        <strain evidence="2">ATCC 29256</strain>
    </source>
</reference>
<dbReference type="Proteomes" id="UP000005365">
    <property type="component" value="Unassembled WGS sequence"/>
</dbReference>
<dbReference type="EMBL" id="ACKO02000012">
    <property type="protein sequence ID" value="EET44168.1"/>
    <property type="molecule type" value="Genomic_DNA"/>
</dbReference>
<name>C6M6G9_NEISI</name>
<organism evidence="2 3">
    <name type="scientific">Neisseria sicca ATCC 29256</name>
    <dbReference type="NCBI Taxonomy" id="547045"/>
    <lineage>
        <taxon>Bacteria</taxon>
        <taxon>Pseudomonadati</taxon>
        <taxon>Pseudomonadota</taxon>
        <taxon>Betaproteobacteria</taxon>
        <taxon>Neisseriales</taxon>
        <taxon>Neisseriaceae</taxon>
        <taxon>Neisseria</taxon>
    </lineage>
</organism>
<evidence type="ECO:0008006" key="4">
    <source>
        <dbReference type="Google" id="ProtNLM"/>
    </source>
</evidence>
<dbReference type="STRING" id="490.A6J88_12680"/>
<evidence type="ECO:0000256" key="1">
    <source>
        <dbReference type="SAM" id="SignalP"/>
    </source>
</evidence>